<dbReference type="SUPFAM" id="SSF52540">
    <property type="entry name" value="P-loop containing nucleoside triphosphate hydrolases"/>
    <property type="match status" value="1"/>
</dbReference>
<dbReference type="AlphaFoldDB" id="A0A564Z6G2"/>
<dbReference type="InterPro" id="IPR031157">
    <property type="entry name" value="G_TR_CS"/>
</dbReference>
<keyword evidence="7" id="KW-1185">Reference proteome</keyword>
<dbReference type="PROSITE" id="PS00301">
    <property type="entry name" value="G_TR_1"/>
    <property type="match status" value="1"/>
</dbReference>
<organism evidence="6 7">
    <name type="scientific">Hymenolepis diminuta</name>
    <name type="common">Rat tapeworm</name>
    <dbReference type="NCBI Taxonomy" id="6216"/>
    <lineage>
        <taxon>Eukaryota</taxon>
        <taxon>Metazoa</taxon>
        <taxon>Spiralia</taxon>
        <taxon>Lophotrochozoa</taxon>
        <taxon>Platyhelminthes</taxon>
        <taxon>Cestoda</taxon>
        <taxon>Eucestoda</taxon>
        <taxon>Cyclophyllidea</taxon>
        <taxon>Hymenolepididae</taxon>
        <taxon>Hymenolepis</taxon>
    </lineage>
</organism>
<dbReference type="InterPro" id="IPR005225">
    <property type="entry name" value="Small_GTP-bd"/>
</dbReference>
<keyword evidence="2" id="KW-0648">Protein biosynthesis</keyword>
<reference evidence="6 7" key="1">
    <citation type="submission" date="2019-07" db="EMBL/GenBank/DDBJ databases">
        <authorList>
            <person name="Jastrzebski P J."/>
            <person name="Paukszto L."/>
            <person name="Jastrzebski P J."/>
        </authorList>
    </citation>
    <scope>NUCLEOTIDE SEQUENCE [LARGE SCALE GENOMIC DNA]</scope>
    <source>
        <strain evidence="6 7">WMS-il1</strain>
    </source>
</reference>
<evidence type="ECO:0000256" key="2">
    <source>
        <dbReference type="ARBA" id="ARBA00022917"/>
    </source>
</evidence>
<dbReference type="InterPro" id="IPR027417">
    <property type="entry name" value="P-loop_NTPase"/>
</dbReference>
<evidence type="ECO:0000256" key="4">
    <source>
        <dbReference type="ARBA" id="ARBA00023134"/>
    </source>
</evidence>
<dbReference type="NCBIfam" id="TIGR00231">
    <property type="entry name" value="small_GTP"/>
    <property type="match status" value="1"/>
</dbReference>
<protein>
    <recommendedName>
        <fullName evidence="5">Tr-type G domain-containing protein</fullName>
    </recommendedName>
</protein>
<keyword evidence="1" id="KW-0547">Nucleotide-binding</keyword>
<proteinExistence type="predicted"/>
<feature type="non-terminal residue" evidence="6">
    <location>
        <position position="1"/>
    </location>
</feature>
<dbReference type="EMBL" id="CABIJS010000666">
    <property type="protein sequence ID" value="VUZ55002.1"/>
    <property type="molecule type" value="Genomic_DNA"/>
</dbReference>
<dbReference type="GO" id="GO:0003924">
    <property type="term" value="F:GTPase activity"/>
    <property type="evidence" value="ECO:0007669"/>
    <property type="project" value="InterPro"/>
</dbReference>
<evidence type="ECO:0000259" key="5">
    <source>
        <dbReference type="PROSITE" id="PS51722"/>
    </source>
</evidence>
<dbReference type="Proteomes" id="UP000321570">
    <property type="component" value="Unassembled WGS sequence"/>
</dbReference>
<dbReference type="GO" id="GO:0005525">
    <property type="term" value="F:GTP binding"/>
    <property type="evidence" value="ECO:0007669"/>
    <property type="project" value="UniProtKB-KW"/>
</dbReference>
<gene>
    <name evidence="6" type="ORF">WMSIL1_LOCUS12701</name>
</gene>
<name>A0A564Z6G2_HYMDI</name>
<dbReference type="PRINTS" id="PR00315">
    <property type="entry name" value="ELONGATNFCT"/>
</dbReference>
<accession>A0A564Z6G2</accession>
<dbReference type="Gene3D" id="3.40.50.300">
    <property type="entry name" value="P-loop containing nucleotide triphosphate hydrolases"/>
    <property type="match status" value="1"/>
</dbReference>
<dbReference type="PROSITE" id="PS51722">
    <property type="entry name" value="G_TR_2"/>
    <property type="match status" value="1"/>
</dbReference>
<dbReference type="PANTHER" id="PTHR43261">
    <property type="entry name" value="TRANSLATION ELONGATION FACTOR G-RELATED"/>
    <property type="match status" value="1"/>
</dbReference>
<dbReference type="GO" id="GO:0032543">
    <property type="term" value="P:mitochondrial translation"/>
    <property type="evidence" value="ECO:0007669"/>
    <property type="project" value="TreeGrafter"/>
</dbReference>
<evidence type="ECO:0000256" key="1">
    <source>
        <dbReference type="ARBA" id="ARBA00022741"/>
    </source>
</evidence>
<evidence type="ECO:0000256" key="3">
    <source>
        <dbReference type="ARBA" id="ARBA00023128"/>
    </source>
</evidence>
<keyword evidence="4" id="KW-0342">GTP-binding</keyword>
<evidence type="ECO:0000313" key="7">
    <source>
        <dbReference type="Proteomes" id="UP000321570"/>
    </source>
</evidence>
<dbReference type="GO" id="GO:0032790">
    <property type="term" value="P:ribosome disassembly"/>
    <property type="evidence" value="ECO:0007669"/>
    <property type="project" value="TreeGrafter"/>
</dbReference>
<feature type="domain" description="Tr-type G" evidence="5">
    <location>
        <begin position="45"/>
        <end position="297"/>
    </location>
</feature>
<dbReference type="Pfam" id="PF00009">
    <property type="entry name" value="GTP_EFTU"/>
    <property type="match status" value="1"/>
</dbReference>
<dbReference type="FunFam" id="3.40.50.300:FF:000514">
    <property type="entry name" value="Ribosome-releasing factor 2, mitochondrial"/>
    <property type="match status" value="1"/>
</dbReference>
<keyword evidence="3" id="KW-0496">Mitochondrion</keyword>
<sequence>VLSLNFFQALLSRITSYFGISRLVRSVQFRRFKHQTSKGPEESIHKIRNVGLIAHIDAGKTTTTERMLYFAGRTRAVGEVDRGDTVTDYLEEERERGISIVSAAACLSWRQHDIHLIDTPGHVDFTFEVERGLAAVDSALIIIDACKGVETQTRTVWSQADRYQLPRMVFVNKMDRPMASFDNSLHSLRRRFGVTFFPLQMPVCAGKDKFVGIVDLPSLMLKVWPSNTAHDGCRFFQADLSKVLASGGNSKPSNDSAGVNLPAVLPLALKAREQLLVSLAELDESFANEYLLAENPEKSLPSESVRDCIKRVRDLS</sequence>
<dbReference type="PANTHER" id="PTHR43261:SF1">
    <property type="entry name" value="RIBOSOME-RELEASING FACTOR 2, MITOCHONDRIAL"/>
    <property type="match status" value="1"/>
</dbReference>
<feature type="non-terminal residue" evidence="6">
    <location>
        <position position="316"/>
    </location>
</feature>
<dbReference type="InterPro" id="IPR000795">
    <property type="entry name" value="T_Tr_GTP-bd_dom"/>
</dbReference>
<evidence type="ECO:0000313" key="6">
    <source>
        <dbReference type="EMBL" id="VUZ55002.1"/>
    </source>
</evidence>
<dbReference type="GO" id="GO:0005759">
    <property type="term" value="C:mitochondrial matrix"/>
    <property type="evidence" value="ECO:0007669"/>
    <property type="project" value="UniProtKB-ARBA"/>
</dbReference>